<feature type="compositionally biased region" description="Basic and acidic residues" evidence="1">
    <location>
        <begin position="19"/>
        <end position="49"/>
    </location>
</feature>
<accession>A0A1B7MS73</accession>
<evidence type="ECO:0000313" key="2">
    <source>
        <dbReference type="EMBL" id="OAX35464.1"/>
    </source>
</evidence>
<dbReference type="InParanoid" id="A0A1B7MS73"/>
<evidence type="ECO:0000256" key="1">
    <source>
        <dbReference type="SAM" id="MobiDB-lite"/>
    </source>
</evidence>
<protein>
    <submittedName>
        <fullName evidence="2">Uncharacterized protein</fullName>
    </submittedName>
</protein>
<feature type="compositionally biased region" description="Basic and acidic residues" evidence="1">
    <location>
        <begin position="74"/>
        <end position="88"/>
    </location>
</feature>
<name>A0A1B7MS73_9AGAM</name>
<evidence type="ECO:0000313" key="3">
    <source>
        <dbReference type="Proteomes" id="UP000092154"/>
    </source>
</evidence>
<gene>
    <name evidence="2" type="ORF">K503DRAFT_367215</name>
</gene>
<dbReference type="AlphaFoldDB" id="A0A1B7MS73"/>
<dbReference type="OrthoDB" id="2671843at2759"/>
<dbReference type="EMBL" id="KV448498">
    <property type="protein sequence ID" value="OAX35464.1"/>
    <property type="molecule type" value="Genomic_DNA"/>
</dbReference>
<sequence>MYVITRSLLPCFSNTCQKEIPDQRRNMADRRIDRSRREITHSEHQHSADADSPSSTGLHGVKDFFNRMLPSSDAKGKQKERRAEREAPELVDFPLGQATYVRYFQFSSVRKS</sequence>
<reference evidence="2 3" key="1">
    <citation type="submission" date="2016-06" db="EMBL/GenBank/DDBJ databases">
        <title>Comparative genomics of the ectomycorrhizal sister species Rhizopogon vinicolor and Rhizopogon vesiculosus (Basidiomycota: Boletales) reveals a divergence of the mating type B locus.</title>
        <authorList>
            <consortium name="DOE Joint Genome Institute"/>
            <person name="Mujic A.B."/>
            <person name="Kuo A."/>
            <person name="Tritt A."/>
            <person name="Lipzen A."/>
            <person name="Chen C."/>
            <person name="Johnson J."/>
            <person name="Sharma A."/>
            <person name="Barry K."/>
            <person name="Grigoriev I.V."/>
            <person name="Spatafora J.W."/>
        </authorList>
    </citation>
    <scope>NUCLEOTIDE SEQUENCE [LARGE SCALE GENOMIC DNA]</scope>
    <source>
        <strain evidence="2 3">AM-OR11-026</strain>
    </source>
</reference>
<organism evidence="2 3">
    <name type="scientific">Rhizopogon vinicolor AM-OR11-026</name>
    <dbReference type="NCBI Taxonomy" id="1314800"/>
    <lineage>
        <taxon>Eukaryota</taxon>
        <taxon>Fungi</taxon>
        <taxon>Dikarya</taxon>
        <taxon>Basidiomycota</taxon>
        <taxon>Agaricomycotina</taxon>
        <taxon>Agaricomycetes</taxon>
        <taxon>Agaricomycetidae</taxon>
        <taxon>Boletales</taxon>
        <taxon>Suillineae</taxon>
        <taxon>Rhizopogonaceae</taxon>
        <taxon>Rhizopogon</taxon>
    </lineage>
</organism>
<keyword evidence="3" id="KW-1185">Reference proteome</keyword>
<dbReference type="Proteomes" id="UP000092154">
    <property type="component" value="Unassembled WGS sequence"/>
</dbReference>
<feature type="region of interest" description="Disordered" evidence="1">
    <location>
        <begin position="19"/>
        <end position="89"/>
    </location>
</feature>
<proteinExistence type="predicted"/>